<accession>A0A934IJ85</accession>
<keyword evidence="3" id="KW-1185">Reference proteome</keyword>
<dbReference type="Proteomes" id="UP000642488">
    <property type="component" value="Unassembled WGS sequence"/>
</dbReference>
<sequence>MLKYLSAMALCAVAAPALAGGWTGGAEGTASYPLCSDLAARGTPVVAGQSCIDANGNLVVTANDVGFMQTQVLEVGRNGILCPYPYRPSDSVFVNGSGYLIKDAVRARLGCL</sequence>
<evidence type="ECO:0000256" key="1">
    <source>
        <dbReference type="SAM" id="SignalP"/>
    </source>
</evidence>
<dbReference type="EMBL" id="JAEKPD010000015">
    <property type="protein sequence ID" value="MBJ3763933.1"/>
    <property type="molecule type" value="Genomic_DNA"/>
</dbReference>
<evidence type="ECO:0000313" key="2">
    <source>
        <dbReference type="EMBL" id="MBJ3763933.1"/>
    </source>
</evidence>
<keyword evidence="1" id="KW-0732">Signal</keyword>
<proteinExistence type="predicted"/>
<reference evidence="2" key="1">
    <citation type="submission" date="2020-12" db="EMBL/GenBank/DDBJ databases">
        <title>Bacterial taxonomy.</title>
        <authorList>
            <person name="Pan X."/>
        </authorList>
    </citation>
    <scope>NUCLEOTIDE SEQUENCE</scope>
    <source>
        <strain evidence="2">KCTC 52957</strain>
    </source>
</reference>
<feature type="chain" id="PRO_5037334347" evidence="1">
    <location>
        <begin position="20"/>
        <end position="112"/>
    </location>
</feature>
<evidence type="ECO:0000313" key="3">
    <source>
        <dbReference type="Proteomes" id="UP000642488"/>
    </source>
</evidence>
<dbReference type="AlphaFoldDB" id="A0A934IJ85"/>
<feature type="signal peptide" evidence="1">
    <location>
        <begin position="1"/>
        <end position="19"/>
    </location>
</feature>
<gene>
    <name evidence="2" type="ORF">ILP92_14365</name>
</gene>
<dbReference type="RefSeq" id="WP_198917104.1">
    <property type="nucleotide sequence ID" value="NZ_JAEKPD010000015.1"/>
</dbReference>
<organism evidence="2 3">
    <name type="scientific">Palleronia pontilimi</name>
    <dbReference type="NCBI Taxonomy" id="1964209"/>
    <lineage>
        <taxon>Bacteria</taxon>
        <taxon>Pseudomonadati</taxon>
        <taxon>Pseudomonadota</taxon>
        <taxon>Alphaproteobacteria</taxon>
        <taxon>Rhodobacterales</taxon>
        <taxon>Roseobacteraceae</taxon>
        <taxon>Palleronia</taxon>
    </lineage>
</organism>
<comment type="caution">
    <text evidence="2">The sequence shown here is derived from an EMBL/GenBank/DDBJ whole genome shotgun (WGS) entry which is preliminary data.</text>
</comment>
<name>A0A934IJ85_9RHOB</name>
<protein>
    <submittedName>
        <fullName evidence="2">Uncharacterized protein</fullName>
    </submittedName>
</protein>